<organism evidence="1 2">
    <name type="scientific">Arctium lappa</name>
    <name type="common">Greater burdock</name>
    <name type="synonym">Lappa major</name>
    <dbReference type="NCBI Taxonomy" id="4217"/>
    <lineage>
        <taxon>Eukaryota</taxon>
        <taxon>Viridiplantae</taxon>
        <taxon>Streptophyta</taxon>
        <taxon>Embryophyta</taxon>
        <taxon>Tracheophyta</taxon>
        <taxon>Spermatophyta</taxon>
        <taxon>Magnoliopsida</taxon>
        <taxon>eudicotyledons</taxon>
        <taxon>Gunneridae</taxon>
        <taxon>Pentapetalae</taxon>
        <taxon>asterids</taxon>
        <taxon>campanulids</taxon>
        <taxon>Asterales</taxon>
        <taxon>Asteraceae</taxon>
        <taxon>Carduoideae</taxon>
        <taxon>Cardueae</taxon>
        <taxon>Arctiinae</taxon>
        <taxon>Arctium</taxon>
    </lineage>
</organism>
<evidence type="ECO:0000313" key="1">
    <source>
        <dbReference type="EMBL" id="KAI3719604.1"/>
    </source>
</evidence>
<protein>
    <submittedName>
        <fullName evidence="1">Uncharacterized protein</fullName>
    </submittedName>
</protein>
<comment type="caution">
    <text evidence="1">The sequence shown here is derived from an EMBL/GenBank/DDBJ whole genome shotgun (WGS) entry which is preliminary data.</text>
</comment>
<accession>A0ACB9BCF0</accession>
<keyword evidence="2" id="KW-1185">Reference proteome</keyword>
<reference evidence="1 2" key="2">
    <citation type="journal article" date="2022" name="Mol. Ecol. Resour.">
        <title>The genomes of chicory, endive, great burdock and yacon provide insights into Asteraceae paleo-polyploidization history and plant inulin production.</title>
        <authorList>
            <person name="Fan W."/>
            <person name="Wang S."/>
            <person name="Wang H."/>
            <person name="Wang A."/>
            <person name="Jiang F."/>
            <person name="Liu H."/>
            <person name="Zhao H."/>
            <person name="Xu D."/>
            <person name="Zhang Y."/>
        </authorList>
    </citation>
    <scope>NUCLEOTIDE SEQUENCE [LARGE SCALE GENOMIC DNA]</scope>
    <source>
        <strain evidence="2">cv. Niubang</strain>
    </source>
</reference>
<reference evidence="2" key="1">
    <citation type="journal article" date="2022" name="Mol. Ecol. Resour.">
        <title>The genomes of chicory, endive, great burdock and yacon provide insights into Asteraceae palaeo-polyploidization history and plant inulin production.</title>
        <authorList>
            <person name="Fan W."/>
            <person name="Wang S."/>
            <person name="Wang H."/>
            <person name="Wang A."/>
            <person name="Jiang F."/>
            <person name="Liu H."/>
            <person name="Zhao H."/>
            <person name="Xu D."/>
            <person name="Zhang Y."/>
        </authorList>
    </citation>
    <scope>NUCLEOTIDE SEQUENCE [LARGE SCALE GENOMIC DNA]</scope>
    <source>
        <strain evidence="2">cv. Niubang</strain>
    </source>
</reference>
<gene>
    <name evidence="1" type="ORF">L6452_20506</name>
</gene>
<dbReference type="Proteomes" id="UP001055879">
    <property type="component" value="Linkage Group LG06"/>
</dbReference>
<proteinExistence type="predicted"/>
<name>A0ACB9BCF0_ARCLA</name>
<dbReference type="EMBL" id="CM042052">
    <property type="protein sequence ID" value="KAI3719604.1"/>
    <property type="molecule type" value="Genomic_DNA"/>
</dbReference>
<sequence length="176" mass="19810">MQSKQFDPCFLLTMTSTAMFSVAPPINSPLSTVSNRLISPMLYAYASDCSLTVRKANNKKSNLLPRIRIRSAALDSVIEDPTLSSTSKEEEEVPVKIGAKVRVKVPLKVYHIPKVPEVELNGKEGKIKEYVAVWKGKNISANFPYKIEFLETLEGRGDKPVKFFAHLKEDEFDYID</sequence>
<evidence type="ECO:0000313" key="2">
    <source>
        <dbReference type="Proteomes" id="UP001055879"/>
    </source>
</evidence>